<protein>
    <submittedName>
        <fullName evidence="1">Uncharacterized protein DUF664</fullName>
    </submittedName>
</protein>
<organism evidence="1 2">
    <name type="scientific">Labedaea rhizosphaerae</name>
    <dbReference type="NCBI Taxonomy" id="598644"/>
    <lineage>
        <taxon>Bacteria</taxon>
        <taxon>Bacillati</taxon>
        <taxon>Actinomycetota</taxon>
        <taxon>Actinomycetes</taxon>
        <taxon>Pseudonocardiales</taxon>
        <taxon>Pseudonocardiaceae</taxon>
        <taxon>Labedaea</taxon>
    </lineage>
</organism>
<gene>
    <name evidence="1" type="ORF">EV186_11310</name>
</gene>
<dbReference type="InterPro" id="IPR007061">
    <property type="entry name" value="MST-like"/>
</dbReference>
<name>A0A4R6RRB5_LABRH</name>
<sequence>MKGCIDLSSADVLVDGFDRIREEVRAVVDGLSEDQLAWRADEAANSIAWLVWHLSRVQDDHIAGVAGHEQVWTADGWAERFGLPFELDETGYGASADDVAAVRADADLLVAYHEAVHQKTVGYVKTVTDDDLAVVVDENWNPPVTLGVRLVSVISDDLQHVGQAAFVRGLLTRR</sequence>
<dbReference type="SUPFAM" id="SSF109854">
    <property type="entry name" value="DinB/YfiT-like putative metalloenzymes"/>
    <property type="match status" value="1"/>
</dbReference>
<dbReference type="Proteomes" id="UP000295444">
    <property type="component" value="Unassembled WGS sequence"/>
</dbReference>
<evidence type="ECO:0000313" key="1">
    <source>
        <dbReference type="EMBL" id="TDP89363.1"/>
    </source>
</evidence>
<dbReference type="Gene3D" id="1.20.120.450">
    <property type="entry name" value="dinb family like domain"/>
    <property type="match status" value="1"/>
</dbReference>
<comment type="caution">
    <text evidence="1">The sequence shown here is derived from an EMBL/GenBank/DDBJ whole genome shotgun (WGS) entry which is preliminary data.</text>
</comment>
<dbReference type="InterPro" id="IPR034660">
    <property type="entry name" value="DinB/YfiT-like"/>
</dbReference>
<proteinExistence type="predicted"/>
<reference evidence="1 2" key="1">
    <citation type="submission" date="2019-03" db="EMBL/GenBank/DDBJ databases">
        <title>Genomic Encyclopedia of Type Strains, Phase IV (KMG-IV): sequencing the most valuable type-strain genomes for metagenomic binning, comparative biology and taxonomic classification.</title>
        <authorList>
            <person name="Goeker M."/>
        </authorList>
    </citation>
    <scope>NUCLEOTIDE SEQUENCE [LARGE SCALE GENOMIC DNA]</scope>
    <source>
        <strain evidence="1 2">DSM 45361</strain>
    </source>
</reference>
<dbReference type="AlphaFoldDB" id="A0A4R6RRB5"/>
<keyword evidence="2" id="KW-1185">Reference proteome</keyword>
<accession>A0A4R6RRB5</accession>
<evidence type="ECO:0000313" key="2">
    <source>
        <dbReference type="Proteomes" id="UP000295444"/>
    </source>
</evidence>
<dbReference type="Pfam" id="PF04978">
    <property type="entry name" value="MST"/>
    <property type="match status" value="1"/>
</dbReference>
<dbReference type="NCBIfam" id="NF047843">
    <property type="entry name" value="MST_Rv0443"/>
    <property type="match status" value="1"/>
</dbReference>
<dbReference type="EMBL" id="SNXZ01000013">
    <property type="protein sequence ID" value="TDP89363.1"/>
    <property type="molecule type" value="Genomic_DNA"/>
</dbReference>